<dbReference type="PROSITE" id="PS00059">
    <property type="entry name" value="ADH_ZINC"/>
    <property type="match status" value="1"/>
</dbReference>
<gene>
    <name evidence="1" type="ORF">ACFY1D_19355</name>
</gene>
<evidence type="ECO:0000313" key="1">
    <source>
        <dbReference type="EMBL" id="MFF4523551.1"/>
    </source>
</evidence>
<sequence length="30" mass="2975">MLGHEGAGVVEAVGAGVSYVEEAPCRRGCA</sequence>
<name>A0ABW6UJF2_9ACTN</name>
<reference evidence="1 2" key="1">
    <citation type="submission" date="2024-10" db="EMBL/GenBank/DDBJ databases">
        <title>The Natural Products Discovery Center: Release of the First 8490 Sequenced Strains for Exploring Actinobacteria Biosynthetic Diversity.</title>
        <authorList>
            <person name="Kalkreuter E."/>
            <person name="Kautsar S.A."/>
            <person name="Yang D."/>
            <person name="Bader C.D."/>
            <person name="Teijaro C.N."/>
            <person name="Fluegel L."/>
            <person name="Davis C.M."/>
            <person name="Simpson J.R."/>
            <person name="Lauterbach L."/>
            <person name="Steele A.D."/>
            <person name="Gui C."/>
            <person name="Meng S."/>
            <person name="Li G."/>
            <person name="Viehrig K."/>
            <person name="Ye F."/>
            <person name="Su P."/>
            <person name="Kiefer A.F."/>
            <person name="Nichols A."/>
            <person name="Cepeda A.J."/>
            <person name="Yan W."/>
            <person name="Fan B."/>
            <person name="Jiang Y."/>
            <person name="Adhikari A."/>
            <person name="Zheng C.-J."/>
            <person name="Schuster L."/>
            <person name="Cowan T.M."/>
            <person name="Smanski M.J."/>
            <person name="Chevrette M.G."/>
            <person name="De Carvalho L.P.S."/>
            <person name="Shen B."/>
        </authorList>
    </citation>
    <scope>NUCLEOTIDE SEQUENCE [LARGE SCALE GENOMIC DNA]</scope>
    <source>
        <strain evidence="1 2">NPDC001390</strain>
    </source>
</reference>
<evidence type="ECO:0000313" key="2">
    <source>
        <dbReference type="Proteomes" id="UP001602058"/>
    </source>
</evidence>
<comment type="caution">
    <text evidence="1">The sequence shown here is derived from an EMBL/GenBank/DDBJ whole genome shotgun (WGS) entry which is preliminary data.</text>
</comment>
<dbReference type="SUPFAM" id="SSF50129">
    <property type="entry name" value="GroES-like"/>
    <property type="match status" value="1"/>
</dbReference>
<evidence type="ECO:0008006" key="3">
    <source>
        <dbReference type="Google" id="ProtNLM"/>
    </source>
</evidence>
<dbReference type="Proteomes" id="UP001602058">
    <property type="component" value="Unassembled WGS sequence"/>
</dbReference>
<dbReference type="EMBL" id="JBIAWJ010000009">
    <property type="protein sequence ID" value="MFF4523551.1"/>
    <property type="molecule type" value="Genomic_DNA"/>
</dbReference>
<organism evidence="1 2">
    <name type="scientific">Streptomyces bluensis</name>
    <dbReference type="NCBI Taxonomy" id="33897"/>
    <lineage>
        <taxon>Bacteria</taxon>
        <taxon>Bacillati</taxon>
        <taxon>Actinomycetota</taxon>
        <taxon>Actinomycetes</taxon>
        <taxon>Kitasatosporales</taxon>
        <taxon>Streptomycetaceae</taxon>
        <taxon>Streptomyces</taxon>
    </lineage>
</organism>
<protein>
    <recommendedName>
        <fullName evidence="3">Alcohol dehydrogenase</fullName>
    </recommendedName>
</protein>
<accession>A0ABW6UJF2</accession>
<proteinExistence type="predicted"/>
<dbReference type="RefSeq" id="WP_387888127.1">
    <property type="nucleotide sequence ID" value="NZ_JBIAWJ010000009.1"/>
</dbReference>
<keyword evidence="2" id="KW-1185">Reference proteome</keyword>
<dbReference type="InterPro" id="IPR011032">
    <property type="entry name" value="GroES-like_sf"/>
</dbReference>
<dbReference type="InterPro" id="IPR002328">
    <property type="entry name" value="ADH_Zn_CS"/>
</dbReference>